<keyword evidence="5" id="KW-0342">GTP-binding</keyword>
<evidence type="ECO:0000256" key="4">
    <source>
        <dbReference type="ARBA" id="ARBA00022801"/>
    </source>
</evidence>
<dbReference type="FunCoup" id="S0ES81">
    <property type="interactions" value="248"/>
</dbReference>
<dbReference type="FunFam" id="3.30.1130.10:FF:000001">
    <property type="entry name" value="GTP cyclohydrolase 1"/>
    <property type="match status" value="1"/>
</dbReference>
<dbReference type="Proteomes" id="UP000014227">
    <property type="component" value="Chromosome I"/>
</dbReference>
<dbReference type="Pfam" id="PF01227">
    <property type="entry name" value="GTP_cyclohydroI"/>
    <property type="match status" value="1"/>
</dbReference>
<dbReference type="PANTHER" id="PTHR11109:SF7">
    <property type="entry name" value="GTP CYCLOHYDROLASE 1"/>
    <property type="match status" value="1"/>
</dbReference>
<keyword evidence="4 5" id="KW-0378">Hydrolase</keyword>
<dbReference type="GO" id="GO:0006730">
    <property type="term" value="P:one-carbon metabolic process"/>
    <property type="evidence" value="ECO:0007669"/>
    <property type="project" value="UniProtKB-UniRule"/>
</dbReference>
<dbReference type="EMBL" id="HF951689">
    <property type="protein sequence ID" value="CCW33929.1"/>
    <property type="molecule type" value="Genomic_DNA"/>
</dbReference>
<dbReference type="PANTHER" id="PTHR11109">
    <property type="entry name" value="GTP CYCLOHYDROLASE I"/>
    <property type="match status" value="1"/>
</dbReference>
<evidence type="ECO:0000256" key="1">
    <source>
        <dbReference type="ARBA" id="ARBA00001052"/>
    </source>
</evidence>
<dbReference type="GO" id="GO:0003934">
    <property type="term" value="F:GTP cyclohydrolase I activity"/>
    <property type="evidence" value="ECO:0007669"/>
    <property type="project" value="UniProtKB-UniRule"/>
</dbReference>
<comment type="similarity">
    <text evidence="5">Belongs to the GTP cyclohydrolase I family.</text>
</comment>
<dbReference type="eggNOG" id="COG0302">
    <property type="taxonomic scope" value="Bacteria"/>
</dbReference>
<dbReference type="PATRIC" id="fig|1303518.3.peg.91"/>
<keyword evidence="3 5" id="KW-0554">One-carbon metabolism</keyword>
<organism evidence="7 8">
    <name type="scientific">Chthonomonas calidirosea (strain DSM 23976 / ICMP 18418 / T49)</name>
    <dbReference type="NCBI Taxonomy" id="1303518"/>
    <lineage>
        <taxon>Bacteria</taxon>
        <taxon>Bacillati</taxon>
        <taxon>Armatimonadota</taxon>
        <taxon>Chthonomonadia</taxon>
        <taxon>Chthonomonadales</taxon>
        <taxon>Chthonomonadaceae</taxon>
        <taxon>Chthonomonas</taxon>
    </lineage>
</organism>
<keyword evidence="5" id="KW-0547">Nucleotide-binding</keyword>
<comment type="subunit">
    <text evidence="5">Homopolymer.</text>
</comment>
<dbReference type="SUPFAM" id="SSF55620">
    <property type="entry name" value="Tetrahydrobiopterin biosynthesis enzymes-like"/>
    <property type="match status" value="1"/>
</dbReference>
<dbReference type="InterPro" id="IPR043134">
    <property type="entry name" value="GTP-CH-I_N"/>
</dbReference>
<evidence type="ECO:0000259" key="6">
    <source>
        <dbReference type="Pfam" id="PF01227"/>
    </source>
</evidence>
<dbReference type="InterPro" id="IPR043133">
    <property type="entry name" value="GTP-CH-I_C/QueF"/>
</dbReference>
<dbReference type="OrthoDB" id="9801207at2"/>
<evidence type="ECO:0000313" key="7">
    <source>
        <dbReference type="EMBL" id="CCW33929.1"/>
    </source>
</evidence>
<comment type="pathway">
    <text evidence="2 5">Cofactor biosynthesis; 7,8-dihydroneopterin triphosphate biosynthesis; 7,8-dihydroneopterin triphosphate from GTP: step 1/1.</text>
</comment>
<dbReference type="InterPro" id="IPR018234">
    <property type="entry name" value="GTP_CycHdrlase_I_CS"/>
</dbReference>
<dbReference type="GO" id="GO:0005525">
    <property type="term" value="F:GTP binding"/>
    <property type="evidence" value="ECO:0007669"/>
    <property type="project" value="UniProtKB-KW"/>
</dbReference>
<keyword evidence="8" id="KW-1185">Reference proteome</keyword>
<dbReference type="InParanoid" id="S0ES81"/>
<dbReference type="GO" id="GO:0046654">
    <property type="term" value="P:tetrahydrofolate biosynthetic process"/>
    <property type="evidence" value="ECO:0007669"/>
    <property type="project" value="UniProtKB-UniRule"/>
</dbReference>
<dbReference type="HAMAP" id="MF_00223">
    <property type="entry name" value="FolE"/>
    <property type="match status" value="1"/>
</dbReference>
<feature type="domain" description="GTP cyclohydrolase I" evidence="6">
    <location>
        <begin position="6"/>
        <end position="182"/>
    </location>
</feature>
<dbReference type="UniPathway" id="UPA00848">
    <property type="reaction ID" value="UER00151"/>
</dbReference>
<dbReference type="GO" id="GO:0005737">
    <property type="term" value="C:cytoplasm"/>
    <property type="evidence" value="ECO:0007669"/>
    <property type="project" value="TreeGrafter"/>
</dbReference>
<name>S0ES81_CHTCT</name>
<reference evidence="8" key="1">
    <citation type="submission" date="2013-03" db="EMBL/GenBank/DDBJ databases">
        <title>Genome sequence of Chthonomonas calidirosea, the first sequenced genome from the Armatimonadetes phylum (formally candidate division OP10).</title>
        <authorList>
            <person name="Lee K.C.Y."/>
            <person name="Morgan X.C."/>
            <person name="Dunfield P.F."/>
            <person name="Tamas I."/>
            <person name="Houghton K.M."/>
            <person name="Vyssotski M."/>
            <person name="Ryan J.L.J."/>
            <person name="Lagutin K."/>
            <person name="McDonald I.R."/>
            <person name="Stott M.B."/>
        </authorList>
    </citation>
    <scope>NUCLEOTIDE SEQUENCE [LARGE SCALE GENOMIC DNA]</scope>
    <source>
        <strain evidence="8">DSM 23976 / ICMP 18418 / T49</strain>
    </source>
</reference>
<feature type="binding site" evidence="5">
    <location>
        <position position="78"/>
    </location>
    <ligand>
        <name>Zn(2+)</name>
        <dbReference type="ChEBI" id="CHEBI:29105"/>
    </ligand>
</feature>
<proteinExistence type="inferred from homology"/>
<protein>
    <recommendedName>
        <fullName evidence="5">GTP cyclohydrolase 1</fullName>
        <ecNumber evidence="5">3.5.4.16</ecNumber>
    </recommendedName>
    <alternativeName>
        <fullName evidence="5">GTP cyclohydrolase I</fullName>
        <shortName evidence="5">GTP-CH-I</shortName>
    </alternativeName>
</protein>
<dbReference type="RefSeq" id="WP_016481493.1">
    <property type="nucleotide sequence ID" value="NC_021487.1"/>
</dbReference>
<sequence>MKSKLEEIYASLLEEIGENPEREGLIKTPHRAAEAMRFVTRGYRMNLEDIVNGAIFKADSDDMVIVRGIEFFSMCEHHLFPFFGHANIAYIPDGRIIGLSKLARITEMFARRLQVQERLTVQIAEAVQEILKPKGVGVVLQAKHLCMMARGVEKKSSDMVTSHVLGVFRTDRSTRMEFMNLLDLKEA</sequence>
<dbReference type="Gene3D" id="3.30.1130.10">
    <property type="match status" value="1"/>
</dbReference>
<dbReference type="NCBIfam" id="TIGR00063">
    <property type="entry name" value="folE"/>
    <property type="match status" value="1"/>
</dbReference>
<dbReference type="PROSITE" id="PS00859">
    <property type="entry name" value="GTP_CYCLOHYDROL_1_1"/>
    <property type="match status" value="1"/>
</dbReference>
<keyword evidence="5" id="KW-0479">Metal-binding</keyword>
<dbReference type="NCBIfam" id="NF006826">
    <property type="entry name" value="PRK09347.1-3"/>
    <property type="match status" value="1"/>
</dbReference>
<dbReference type="GO" id="GO:0008270">
    <property type="term" value="F:zinc ion binding"/>
    <property type="evidence" value="ECO:0007669"/>
    <property type="project" value="UniProtKB-UniRule"/>
</dbReference>
<accession>S0ES81</accession>
<dbReference type="KEGG" id="ccz:CCALI_00090"/>
<dbReference type="InterPro" id="IPR020602">
    <property type="entry name" value="GTP_CycHdrlase_I_dom"/>
</dbReference>
<dbReference type="InterPro" id="IPR001474">
    <property type="entry name" value="GTP_CycHdrlase_I"/>
</dbReference>
<feature type="binding site" evidence="5">
    <location>
        <position position="146"/>
    </location>
    <ligand>
        <name>Zn(2+)</name>
        <dbReference type="ChEBI" id="CHEBI:29105"/>
    </ligand>
</feature>
<dbReference type="NCBIfam" id="NF006825">
    <property type="entry name" value="PRK09347.1-2"/>
    <property type="match status" value="1"/>
</dbReference>
<dbReference type="STRING" id="454171.CP488_01067"/>
<dbReference type="AlphaFoldDB" id="S0ES81"/>
<comment type="catalytic activity">
    <reaction evidence="1 5">
        <text>GTP + H2O = 7,8-dihydroneopterin 3'-triphosphate + formate + H(+)</text>
        <dbReference type="Rhea" id="RHEA:17473"/>
        <dbReference type="ChEBI" id="CHEBI:15377"/>
        <dbReference type="ChEBI" id="CHEBI:15378"/>
        <dbReference type="ChEBI" id="CHEBI:15740"/>
        <dbReference type="ChEBI" id="CHEBI:37565"/>
        <dbReference type="ChEBI" id="CHEBI:58462"/>
        <dbReference type="EC" id="3.5.4.16"/>
    </reaction>
</comment>
<dbReference type="Gene3D" id="1.10.286.10">
    <property type="match status" value="1"/>
</dbReference>
<dbReference type="PROSITE" id="PS00860">
    <property type="entry name" value="GTP_CYCLOHYDROL_1_2"/>
    <property type="match status" value="1"/>
</dbReference>
<dbReference type="HOGENOM" id="CLU_049768_3_1_0"/>
<dbReference type="EC" id="3.5.4.16" evidence="5"/>
<evidence type="ECO:0000256" key="5">
    <source>
        <dbReference type="HAMAP-Rule" id="MF_00223"/>
    </source>
</evidence>
<keyword evidence="5" id="KW-0862">Zinc</keyword>
<dbReference type="GO" id="GO:0006729">
    <property type="term" value="P:tetrahydrobiopterin biosynthetic process"/>
    <property type="evidence" value="ECO:0007669"/>
    <property type="project" value="TreeGrafter"/>
</dbReference>
<evidence type="ECO:0000256" key="2">
    <source>
        <dbReference type="ARBA" id="ARBA00005080"/>
    </source>
</evidence>
<gene>
    <name evidence="5" type="primary">folE</name>
    <name evidence="7" type="ORF">CCALI_00090</name>
</gene>
<evidence type="ECO:0000256" key="3">
    <source>
        <dbReference type="ARBA" id="ARBA00022563"/>
    </source>
</evidence>
<evidence type="ECO:0000313" key="8">
    <source>
        <dbReference type="Proteomes" id="UP000014227"/>
    </source>
</evidence>
<feature type="binding site" evidence="5">
    <location>
        <position position="75"/>
    </location>
    <ligand>
        <name>Zn(2+)</name>
        <dbReference type="ChEBI" id="CHEBI:29105"/>
    </ligand>
</feature>